<keyword evidence="2" id="KW-1185">Reference proteome</keyword>
<organism evidence="1 2">
    <name type="scientific">Falsiruegeria mediterranea M17</name>
    <dbReference type="NCBI Taxonomy" id="1200281"/>
    <lineage>
        <taxon>Bacteria</taxon>
        <taxon>Pseudomonadati</taxon>
        <taxon>Pseudomonadota</taxon>
        <taxon>Alphaproteobacteria</taxon>
        <taxon>Rhodobacterales</taxon>
        <taxon>Roseobacteraceae</taxon>
        <taxon>Falsiruegeria</taxon>
    </lineage>
</organism>
<reference evidence="2" key="1">
    <citation type="submission" date="2018-03" db="EMBL/GenBank/DDBJ databases">
        <authorList>
            <person name="Rodrigo-Torres L."/>
            <person name="Arahal R. D."/>
            <person name="Lucena T."/>
        </authorList>
    </citation>
    <scope>NUCLEOTIDE SEQUENCE [LARGE SCALE GENOMIC DNA]</scope>
    <source>
        <strain evidence="2">CECT 7615</strain>
    </source>
</reference>
<accession>A0A2R8C9N2</accession>
<gene>
    <name evidence="1" type="ORF">TRM7615_02651</name>
</gene>
<evidence type="ECO:0000313" key="1">
    <source>
        <dbReference type="EMBL" id="SPJ29139.1"/>
    </source>
</evidence>
<evidence type="ECO:0000313" key="2">
    <source>
        <dbReference type="Proteomes" id="UP000244898"/>
    </source>
</evidence>
<sequence>MDHLRRQAKTLKKSFAKGEADAKTRVAQFLPETQALTHSAALHVIAREAGHESWPKLKFQTEAQQMDRAAKAEQLKQALFQGGHWRVEHLLAETPDLADDHFGLLCALYRVDAVRKWLQRDRDVVRRGRM</sequence>
<protein>
    <submittedName>
        <fullName evidence="1">Uncharacterized protein</fullName>
    </submittedName>
</protein>
<dbReference type="Proteomes" id="UP000244898">
    <property type="component" value="Unassembled WGS sequence"/>
</dbReference>
<proteinExistence type="predicted"/>
<dbReference type="AlphaFoldDB" id="A0A2R8C9N2"/>
<name>A0A2R8C9N2_9RHOB</name>
<dbReference type="EMBL" id="ONZG01000006">
    <property type="protein sequence ID" value="SPJ29139.1"/>
    <property type="molecule type" value="Genomic_DNA"/>
</dbReference>